<dbReference type="Proteomes" id="UP000245207">
    <property type="component" value="Unassembled WGS sequence"/>
</dbReference>
<dbReference type="GO" id="GO:0060090">
    <property type="term" value="F:molecular adaptor activity"/>
    <property type="evidence" value="ECO:0007669"/>
    <property type="project" value="TreeGrafter"/>
</dbReference>
<dbReference type="InterPro" id="IPR011990">
    <property type="entry name" value="TPR-like_helical_dom_sf"/>
</dbReference>
<accession>A0A2U1NNW6</accession>
<dbReference type="PANTHER" id="PTHR45831:SF2">
    <property type="entry name" value="LD24721P"/>
    <property type="match status" value="1"/>
</dbReference>
<keyword evidence="4" id="KW-1185">Reference proteome</keyword>
<dbReference type="InterPro" id="IPR019734">
    <property type="entry name" value="TPR_rpt"/>
</dbReference>
<sequence>MANFKADSNGNIWVSEEELYGVSEEELYGRFLGALEKVEYFGTAASGDDEQAHQRAKNLFDSAFADMEKSGCKEIDLTSLADTFKLQGNKAMESELYPDAIELYTVAIALCGDNAIYYCNRAAAYTHTGQDAEAIIDCQKSIAINPKYIKAYCRIGYIYFAQGKYTEALEKGYGIATHLDPTNQSVRECVRAAEHKVWQQREERGQNSNWSYSNGVMTVRDDDNFGDGLRIEAVGDADTNPGELYAAIRAAYRMFGGVAPGDNSSNGN</sequence>
<proteinExistence type="predicted"/>
<name>A0A2U1NNW6_ARTAN</name>
<dbReference type="GO" id="GO:0072380">
    <property type="term" value="C:TRC complex"/>
    <property type="evidence" value="ECO:0007669"/>
    <property type="project" value="TreeGrafter"/>
</dbReference>
<dbReference type="SUPFAM" id="SSF48452">
    <property type="entry name" value="TPR-like"/>
    <property type="match status" value="1"/>
</dbReference>
<organism evidence="3 4">
    <name type="scientific">Artemisia annua</name>
    <name type="common">Sweet wormwood</name>
    <dbReference type="NCBI Taxonomy" id="35608"/>
    <lineage>
        <taxon>Eukaryota</taxon>
        <taxon>Viridiplantae</taxon>
        <taxon>Streptophyta</taxon>
        <taxon>Embryophyta</taxon>
        <taxon>Tracheophyta</taxon>
        <taxon>Spermatophyta</taxon>
        <taxon>Magnoliopsida</taxon>
        <taxon>eudicotyledons</taxon>
        <taxon>Gunneridae</taxon>
        <taxon>Pentapetalae</taxon>
        <taxon>asterids</taxon>
        <taxon>campanulids</taxon>
        <taxon>Asterales</taxon>
        <taxon>Asteraceae</taxon>
        <taxon>Asteroideae</taxon>
        <taxon>Anthemideae</taxon>
        <taxon>Artemisiinae</taxon>
        <taxon>Artemisia</taxon>
    </lineage>
</organism>
<evidence type="ECO:0000313" key="3">
    <source>
        <dbReference type="EMBL" id="PWA75204.1"/>
    </source>
</evidence>
<comment type="caution">
    <text evidence="3">The sequence shown here is derived from an EMBL/GenBank/DDBJ whole genome shotgun (WGS) entry which is preliminary data.</text>
</comment>
<keyword evidence="2" id="KW-0802">TPR repeat</keyword>
<dbReference type="AlphaFoldDB" id="A0A2U1NNW6"/>
<evidence type="ECO:0000256" key="2">
    <source>
        <dbReference type="ARBA" id="ARBA00022803"/>
    </source>
</evidence>
<dbReference type="SMART" id="SM00028">
    <property type="entry name" value="TPR"/>
    <property type="match status" value="3"/>
</dbReference>
<evidence type="ECO:0000256" key="1">
    <source>
        <dbReference type="ARBA" id="ARBA00022737"/>
    </source>
</evidence>
<dbReference type="Pfam" id="PF13431">
    <property type="entry name" value="TPR_17"/>
    <property type="match status" value="1"/>
</dbReference>
<dbReference type="GO" id="GO:0016020">
    <property type="term" value="C:membrane"/>
    <property type="evidence" value="ECO:0007669"/>
    <property type="project" value="TreeGrafter"/>
</dbReference>
<dbReference type="InterPro" id="IPR047150">
    <property type="entry name" value="SGT"/>
</dbReference>
<keyword evidence="1" id="KW-0677">Repeat</keyword>
<dbReference type="PANTHER" id="PTHR45831">
    <property type="entry name" value="LD24721P"/>
    <property type="match status" value="1"/>
</dbReference>
<evidence type="ECO:0000313" key="4">
    <source>
        <dbReference type="Proteomes" id="UP000245207"/>
    </source>
</evidence>
<dbReference type="EMBL" id="PKPP01002450">
    <property type="protein sequence ID" value="PWA75204.1"/>
    <property type="molecule type" value="Genomic_DNA"/>
</dbReference>
<reference evidence="3 4" key="1">
    <citation type="journal article" date="2018" name="Mol. Plant">
        <title>The genome of Artemisia annua provides insight into the evolution of Asteraceae family and artemisinin biosynthesis.</title>
        <authorList>
            <person name="Shen Q."/>
            <person name="Zhang L."/>
            <person name="Liao Z."/>
            <person name="Wang S."/>
            <person name="Yan T."/>
            <person name="Shi P."/>
            <person name="Liu M."/>
            <person name="Fu X."/>
            <person name="Pan Q."/>
            <person name="Wang Y."/>
            <person name="Lv Z."/>
            <person name="Lu X."/>
            <person name="Zhang F."/>
            <person name="Jiang W."/>
            <person name="Ma Y."/>
            <person name="Chen M."/>
            <person name="Hao X."/>
            <person name="Li L."/>
            <person name="Tang Y."/>
            <person name="Lv G."/>
            <person name="Zhou Y."/>
            <person name="Sun X."/>
            <person name="Brodelius P.E."/>
            <person name="Rose J.K.C."/>
            <person name="Tang K."/>
        </authorList>
    </citation>
    <scope>NUCLEOTIDE SEQUENCE [LARGE SCALE GENOMIC DNA]</scope>
    <source>
        <strain evidence="4">cv. Huhao1</strain>
        <tissue evidence="3">Leaf</tissue>
    </source>
</reference>
<gene>
    <name evidence="3" type="ORF">CTI12_AA246820</name>
</gene>
<dbReference type="GO" id="GO:0006620">
    <property type="term" value="P:post-translational protein targeting to endoplasmic reticulum membrane"/>
    <property type="evidence" value="ECO:0007669"/>
    <property type="project" value="TreeGrafter"/>
</dbReference>
<dbReference type="Gene3D" id="1.25.40.10">
    <property type="entry name" value="Tetratricopeptide repeat domain"/>
    <property type="match status" value="1"/>
</dbReference>
<protein>
    <submittedName>
        <fullName evidence="3">Uncharacterized protein</fullName>
    </submittedName>
</protein>
<dbReference type="OrthoDB" id="2423701at2759"/>